<dbReference type="AlphaFoldDB" id="A0A843VMH6"/>
<dbReference type="OrthoDB" id="786390at2759"/>
<protein>
    <recommendedName>
        <fullName evidence="1">NB-ARC domain-containing protein</fullName>
    </recommendedName>
</protein>
<evidence type="ECO:0000259" key="1">
    <source>
        <dbReference type="Pfam" id="PF00931"/>
    </source>
</evidence>
<dbReference type="SUPFAM" id="SSF52540">
    <property type="entry name" value="P-loop containing nucleoside triphosphate hydrolases"/>
    <property type="match status" value="1"/>
</dbReference>
<feature type="domain" description="NB-ARC" evidence="1">
    <location>
        <begin position="122"/>
        <end position="255"/>
    </location>
</feature>
<sequence length="260" mass="29849">MDPTDDSVRLWLRKLDGVADAAEDVLDEFPQQAMHLRLIVDSDEDAIDGGEKPMRIETIISRFIKIKKPEQALQREIRNGQIHAETMSARRATTSATQEPHIFGRDEDLANVKKFMLSSDTEEFSESDDVDVPVMAIVGMGGLGKTTLAQLAYHDDEVNQHFQLKSWVCASENFDVIQLTKAMVEPFDQEACHMSELDPLHQKLKRILERKRFLLVFDDVWEVDKFSSHWNLLTAPLQNSYACSKIILTTRNSKVFRDWR</sequence>
<proteinExistence type="predicted"/>
<evidence type="ECO:0000313" key="2">
    <source>
        <dbReference type="EMBL" id="MQL97185.1"/>
    </source>
</evidence>
<organism evidence="2 3">
    <name type="scientific">Colocasia esculenta</name>
    <name type="common">Wild taro</name>
    <name type="synonym">Arum esculentum</name>
    <dbReference type="NCBI Taxonomy" id="4460"/>
    <lineage>
        <taxon>Eukaryota</taxon>
        <taxon>Viridiplantae</taxon>
        <taxon>Streptophyta</taxon>
        <taxon>Embryophyta</taxon>
        <taxon>Tracheophyta</taxon>
        <taxon>Spermatophyta</taxon>
        <taxon>Magnoliopsida</taxon>
        <taxon>Liliopsida</taxon>
        <taxon>Araceae</taxon>
        <taxon>Aroideae</taxon>
        <taxon>Colocasieae</taxon>
        <taxon>Colocasia</taxon>
    </lineage>
</organism>
<dbReference type="PANTHER" id="PTHR36766:SF40">
    <property type="entry name" value="DISEASE RESISTANCE PROTEIN RGA3"/>
    <property type="match status" value="1"/>
</dbReference>
<dbReference type="GO" id="GO:0043531">
    <property type="term" value="F:ADP binding"/>
    <property type="evidence" value="ECO:0007669"/>
    <property type="project" value="InterPro"/>
</dbReference>
<evidence type="ECO:0000313" key="3">
    <source>
        <dbReference type="Proteomes" id="UP000652761"/>
    </source>
</evidence>
<dbReference type="InterPro" id="IPR002182">
    <property type="entry name" value="NB-ARC"/>
</dbReference>
<comment type="caution">
    <text evidence="2">The sequence shown here is derived from an EMBL/GenBank/DDBJ whole genome shotgun (WGS) entry which is preliminary data.</text>
</comment>
<dbReference type="InterPro" id="IPR027417">
    <property type="entry name" value="P-loop_NTPase"/>
</dbReference>
<dbReference type="EMBL" id="NMUH01002012">
    <property type="protein sequence ID" value="MQL97185.1"/>
    <property type="molecule type" value="Genomic_DNA"/>
</dbReference>
<dbReference type="PRINTS" id="PR00364">
    <property type="entry name" value="DISEASERSIST"/>
</dbReference>
<reference evidence="2" key="1">
    <citation type="submission" date="2017-07" db="EMBL/GenBank/DDBJ databases">
        <title>Taro Niue Genome Assembly and Annotation.</title>
        <authorList>
            <person name="Atibalentja N."/>
            <person name="Keating K."/>
            <person name="Fields C.J."/>
        </authorList>
    </citation>
    <scope>NUCLEOTIDE SEQUENCE</scope>
    <source>
        <strain evidence="2">Niue_2</strain>
        <tissue evidence="2">Leaf</tissue>
    </source>
</reference>
<dbReference type="Gene3D" id="3.40.50.300">
    <property type="entry name" value="P-loop containing nucleotide triphosphate hydrolases"/>
    <property type="match status" value="1"/>
</dbReference>
<dbReference type="Proteomes" id="UP000652761">
    <property type="component" value="Unassembled WGS sequence"/>
</dbReference>
<gene>
    <name evidence="2" type="ORF">Taro_029871</name>
</gene>
<dbReference type="PANTHER" id="PTHR36766">
    <property type="entry name" value="PLANT BROAD-SPECTRUM MILDEW RESISTANCE PROTEIN RPW8"/>
    <property type="match status" value="1"/>
</dbReference>
<accession>A0A843VMH6</accession>
<name>A0A843VMH6_COLES</name>
<dbReference type="Pfam" id="PF00931">
    <property type="entry name" value="NB-ARC"/>
    <property type="match status" value="1"/>
</dbReference>
<keyword evidence="3" id="KW-1185">Reference proteome</keyword>